<evidence type="ECO:0000256" key="9">
    <source>
        <dbReference type="RuleBase" id="RU003357"/>
    </source>
</evidence>
<dbReference type="InterPro" id="IPR023997">
    <property type="entry name" value="TonB-dep_OMP_SusC/RagA_CS"/>
</dbReference>
<dbReference type="InterPro" id="IPR023996">
    <property type="entry name" value="TonB-dep_OMP_SusC/RagA"/>
</dbReference>
<dbReference type="NCBIfam" id="TIGR04057">
    <property type="entry name" value="SusC_RagA_signa"/>
    <property type="match status" value="1"/>
</dbReference>
<dbReference type="InterPro" id="IPR008969">
    <property type="entry name" value="CarboxyPept-like_regulatory"/>
</dbReference>
<dbReference type="Gene3D" id="2.170.130.10">
    <property type="entry name" value="TonB-dependent receptor, plug domain"/>
    <property type="match status" value="1"/>
</dbReference>
<dbReference type="Proteomes" id="UP000199455">
    <property type="component" value="Unassembled WGS sequence"/>
</dbReference>
<evidence type="ECO:0000256" key="8">
    <source>
        <dbReference type="PROSITE-ProRule" id="PRU01360"/>
    </source>
</evidence>
<sequence>MIKIFTKRSVPKRALLLLLCLYLGVKAYAQTPAVKGVVKDAKETIVGATIIAQNVQTGVRTTTSSDKNGVFTFVRLASGPYKFTINFIGYESKIVTGFVKEGGTFSLSVELKQSNISLDKEVVVTGTGINRNKNTFTGSTATFSGDALKMVGNNNIIQSLRTLDPSFLLIENNLAGSNPNVLPVIEVRGKSSVPSASLRDQFGGDPNQPLFILDGFESSLQTIVDLDMNRVGSVTILKDAASTALYGARASNGVVVIETIRPKPGELQFTYSNDFRVENPDLSGYNMMNASEKLEFERLSGRYSTSDGNPTQQVFLDQLYNSHLAAVRKGVDSYWLSEPIQTGYSNNSSVFVQGGDNTFTYGVGMNYKTQTGAMKGSGRDSYSGSINLTYRKNKLNVNNVTYIRGYSAFNSPYGSFADYVNANPYYEKNYTNRYLEVTRQTNGTEIKVRNPLYDATLPQYDNTKNLEVQNNLNINYDLTKDLRLNGALQITKGNTNAKKFRAPESSEFEDVTLLRKGTYRDSSGTNLSYQANVLLTYYKVIAEKHTLNANFRATVNESQNSDYYTILEGFPQGSNGNPRFAYGYSISNPPGASSRVYRTLNGTISANYAYDNRFLVDGSYRLDGSTAFGRNKQFSPYYSVGLGWNIHNEDFFKGKTWINRLKIFGNIGVTGNQNYGNVTSVSVYNYNSNSNYNQFGQGIGLTTLGNPDLAPQKTTQISGGIDFMLFSSRFTGYINAYNKKTDPLVVAVDLPSSTGVFSYPLNAGTLTYKGVEAKLNYSPIYNPAKRVVLMIGLTGSMFKSKYADFGNTLNSLNKQQELNKSTLRFTDGYSAETIWAAKSLGIDPATGREIFLTPSGQYSFDYNAANILPVGNTTPTVEGVFTTNLMYKGFNLGINLRYKLGGDIFNRALFEKVENISFSSITLNQDRRALYDRWQNPGDIAQFKSISQTATTPISSRFVQKENVITGESFNLGYTFDNNVWVRKLGMRSFNINALASDIFTASTVRRERGINYPYARTVAFSFRASF</sequence>
<dbReference type="NCBIfam" id="TIGR04056">
    <property type="entry name" value="OMP_RagA_SusC"/>
    <property type="match status" value="1"/>
</dbReference>
<dbReference type="Pfam" id="PF00593">
    <property type="entry name" value="TonB_dep_Rec_b-barrel"/>
    <property type="match status" value="1"/>
</dbReference>
<evidence type="ECO:0000256" key="7">
    <source>
        <dbReference type="ARBA" id="ARBA00023237"/>
    </source>
</evidence>
<evidence type="ECO:0000313" key="14">
    <source>
        <dbReference type="Proteomes" id="UP000199455"/>
    </source>
</evidence>
<dbReference type="EMBL" id="FMZH01000003">
    <property type="protein sequence ID" value="SDC91874.1"/>
    <property type="molecule type" value="Genomic_DNA"/>
</dbReference>
<reference evidence="14" key="1">
    <citation type="submission" date="2016-10" db="EMBL/GenBank/DDBJ databases">
        <authorList>
            <person name="Varghese N."/>
            <person name="Submissions S."/>
        </authorList>
    </citation>
    <scope>NUCLEOTIDE SEQUENCE [LARGE SCALE GENOMIC DNA]</scope>
    <source>
        <strain evidence="14">DSM 18609</strain>
    </source>
</reference>
<evidence type="ECO:0000259" key="11">
    <source>
        <dbReference type="Pfam" id="PF00593"/>
    </source>
</evidence>
<dbReference type="SUPFAM" id="SSF56935">
    <property type="entry name" value="Porins"/>
    <property type="match status" value="1"/>
</dbReference>
<dbReference type="InterPro" id="IPR036942">
    <property type="entry name" value="Beta-barrel_TonB_sf"/>
</dbReference>
<accession>A0A1G6QIY5</accession>
<dbReference type="RefSeq" id="WP_090767422.1">
    <property type="nucleotide sequence ID" value="NZ_FMZH01000003.1"/>
</dbReference>
<feature type="domain" description="TonB-dependent receptor-like beta-barrel" evidence="11">
    <location>
        <begin position="419"/>
        <end position="893"/>
    </location>
</feature>
<organism evidence="13 14">
    <name type="scientific">Pedobacter soli</name>
    <dbReference type="NCBI Taxonomy" id="390242"/>
    <lineage>
        <taxon>Bacteria</taxon>
        <taxon>Pseudomonadati</taxon>
        <taxon>Bacteroidota</taxon>
        <taxon>Sphingobacteriia</taxon>
        <taxon>Sphingobacteriales</taxon>
        <taxon>Sphingobacteriaceae</taxon>
        <taxon>Pedobacter</taxon>
    </lineage>
</organism>
<evidence type="ECO:0000256" key="3">
    <source>
        <dbReference type="ARBA" id="ARBA00022452"/>
    </source>
</evidence>
<keyword evidence="3 8" id="KW-1134">Transmembrane beta strand</keyword>
<dbReference type="InterPro" id="IPR037066">
    <property type="entry name" value="Plug_dom_sf"/>
</dbReference>
<comment type="subcellular location">
    <subcellularLocation>
        <location evidence="1 8">Cell outer membrane</location>
        <topology evidence="1 8">Multi-pass membrane protein</topology>
    </subcellularLocation>
</comment>
<feature type="chain" id="PRO_5011483436" evidence="10">
    <location>
        <begin position="30"/>
        <end position="1027"/>
    </location>
</feature>
<keyword evidence="4 8" id="KW-0812">Transmembrane</keyword>
<dbReference type="AlphaFoldDB" id="A0A1G6QIY5"/>
<keyword evidence="10" id="KW-0732">Signal</keyword>
<protein>
    <submittedName>
        <fullName evidence="13">TonB-linked outer membrane protein, SusC/RagA family</fullName>
    </submittedName>
</protein>
<evidence type="ECO:0000256" key="6">
    <source>
        <dbReference type="ARBA" id="ARBA00023136"/>
    </source>
</evidence>
<keyword evidence="2 8" id="KW-0813">Transport</keyword>
<evidence type="ECO:0000256" key="10">
    <source>
        <dbReference type="SAM" id="SignalP"/>
    </source>
</evidence>
<dbReference type="PROSITE" id="PS52016">
    <property type="entry name" value="TONB_DEPENDENT_REC_3"/>
    <property type="match status" value="1"/>
</dbReference>
<keyword evidence="6 8" id="KW-0472">Membrane</keyword>
<dbReference type="Pfam" id="PF07715">
    <property type="entry name" value="Plug"/>
    <property type="match status" value="1"/>
</dbReference>
<dbReference type="Pfam" id="PF13620">
    <property type="entry name" value="CarboxypepD_reg"/>
    <property type="match status" value="1"/>
</dbReference>
<gene>
    <name evidence="13" type="ORF">SAMN04488024_103345</name>
</gene>
<evidence type="ECO:0000259" key="12">
    <source>
        <dbReference type="Pfam" id="PF07715"/>
    </source>
</evidence>
<dbReference type="InterPro" id="IPR000531">
    <property type="entry name" value="Beta-barrel_TonB"/>
</dbReference>
<dbReference type="InterPro" id="IPR039426">
    <property type="entry name" value="TonB-dep_rcpt-like"/>
</dbReference>
<dbReference type="STRING" id="390242.SAMN04488024_103345"/>
<evidence type="ECO:0000256" key="1">
    <source>
        <dbReference type="ARBA" id="ARBA00004571"/>
    </source>
</evidence>
<keyword evidence="14" id="KW-1185">Reference proteome</keyword>
<evidence type="ECO:0000256" key="2">
    <source>
        <dbReference type="ARBA" id="ARBA00022448"/>
    </source>
</evidence>
<proteinExistence type="inferred from homology"/>
<keyword evidence="7 8" id="KW-0998">Cell outer membrane</keyword>
<feature type="domain" description="TonB-dependent receptor plug" evidence="12">
    <location>
        <begin position="134"/>
        <end position="254"/>
    </location>
</feature>
<dbReference type="SUPFAM" id="SSF49464">
    <property type="entry name" value="Carboxypeptidase regulatory domain-like"/>
    <property type="match status" value="1"/>
</dbReference>
<feature type="signal peptide" evidence="10">
    <location>
        <begin position="1"/>
        <end position="29"/>
    </location>
</feature>
<name>A0A1G6QIY5_9SPHI</name>
<keyword evidence="5 9" id="KW-0798">TonB box</keyword>
<evidence type="ECO:0000313" key="13">
    <source>
        <dbReference type="EMBL" id="SDC91874.1"/>
    </source>
</evidence>
<evidence type="ECO:0000256" key="5">
    <source>
        <dbReference type="ARBA" id="ARBA00023077"/>
    </source>
</evidence>
<comment type="similarity">
    <text evidence="8 9">Belongs to the TonB-dependent receptor family.</text>
</comment>
<dbReference type="GO" id="GO:0009279">
    <property type="term" value="C:cell outer membrane"/>
    <property type="evidence" value="ECO:0007669"/>
    <property type="project" value="UniProtKB-SubCell"/>
</dbReference>
<dbReference type="Gene3D" id="2.40.170.20">
    <property type="entry name" value="TonB-dependent receptor, beta-barrel domain"/>
    <property type="match status" value="1"/>
</dbReference>
<dbReference type="InterPro" id="IPR012910">
    <property type="entry name" value="Plug_dom"/>
</dbReference>
<evidence type="ECO:0000256" key="4">
    <source>
        <dbReference type="ARBA" id="ARBA00022692"/>
    </source>
</evidence>
<dbReference type="Gene3D" id="2.60.40.1120">
    <property type="entry name" value="Carboxypeptidase-like, regulatory domain"/>
    <property type="match status" value="1"/>
</dbReference>